<evidence type="ECO:0000313" key="7">
    <source>
        <dbReference type="EMBL" id="MCU6762708.1"/>
    </source>
</evidence>
<dbReference type="Pfam" id="PF12637">
    <property type="entry name" value="TSCPD"/>
    <property type="match status" value="1"/>
</dbReference>
<dbReference type="RefSeq" id="WP_158425415.1">
    <property type="nucleotide sequence ID" value="NZ_JAOQJQ010000004.1"/>
</dbReference>
<evidence type="ECO:0000256" key="1">
    <source>
        <dbReference type="ARBA" id="ARBA00007405"/>
    </source>
</evidence>
<evidence type="ECO:0000313" key="8">
    <source>
        <dbReference type="Proteomes" id="UP001652442"/>
    </source>
</evidence>
<name>A0ABT2TKH7_9FIRM</name>
<comment type="caution">
    <text evidence="7">The sequence shown here is derived from an EMBL/GenBank/DDBJ whole genome shotgun (WGS) entry which is preliminary data.</text>
</comment>
<dbReference type="Proteomes" id="UP001652442">
    <property type="component" value="Unassembled WGS sequence"/>
</dbReference>
<dbReference type="InterPro" id="IPR024434">
    <property type="entry name" value="TSCPD_dom"/>
</dbReference>
<dbReference type="EC" id="1.17.4.1" evidence="2"/>
<comment type="catalytic activity">
    <reaction evidence="5">
        <text>a 2'-deoxyribonucleoside 5'-diphosphate + [thioredoxin]-disulfide + H2O = a ribonucleoside 5'-diphosphate + [thioredoxin]-dithiol</text>
        <dbReference type="Rhea" id="RHEA:23252"/>
        <dbReference type="Rhea" id="RHEA-COMP:10698"/>
        <dbReference type="Rhea" id="RHEA-COMP:10700"/>
        <dbReference type="ChEBI" id="CHEBI:15377"/>
        <dbReference type="ChEBI" id="CHEBI:29950"/>
        <dbReference type="ChEBI" id="CHEBI:50058"/>
        <dbReference type="ChEBI" id="CHEBI:57930"/>
        <dbReference type="ChEBI" id="CHEBI:73316"/>
        <dbReference type="EC" id="1.17.4.1"/>
    </reaction>
</comment>
<keyword evidence="8" id="KW-1185">Reference proteome</keyword>
<dbReference type="EMBL" id="JAOQJQ010000004">
    <property type="protein sequence ID" value="MCU6762708.1"/>
    <property type="molecule type" value="Genomic_DNA"/>
</dbReference>
<accession>A0ABT2TKH7</accession>
<keyword evidence="3" id="KW-0237">DNA synthesis</keyword>
<reference evidence="7 8" key="1">
    <citation type="journal article" date="2021" name="ISME Commun">
        <title>Automated analysis of genomic sequences facilitates high-throughput and comprehensive description of bacteria.</title>
        <authorList>
            <person name="Hitch T.C.A."/>
        </authorList>
    </citation>
    <scope>NUCLEOTIDE SEQUENCE [LARGE SCALE GENOMIC DNA]</scope>
    <source>
        <strain evidence="7 8">Sanger_109</strain>
    </source>
</reference>
<evidence type="ECO:0000256" key="4">
    <source>
        <dbReference type="ARBA" id="ARBA00022741"/>
    </source>
</evidence>
<sequence>MSYLYKTRGTCSTMIEVELDGEIVKNVKFTGGCNGNLQAIPKLVQGLSVSQIEEKLSGISCSGRPTSCGDQLAKACRAAYEAALS</sequence>
<evidence type="ECO:0000256" key="2">
    <source>
        <dbReference type="ARBA" id="ARBA00012274"/>
    </source>
</evidence>
<evidence type="ECO:0000259" key="6">
    <source>
        <dbReference type="Pfam" id="PF12637"/>
    </source>
</evidence>
<feature type="domain" description="TSCPD" evidence="6">
    <location>
        <begin position="6"/>
        <end position="78"/>
    </location>
</feature>
<dbReference type="InterPro" id="IPR023806">
    <property type="entry name" value="CHP03905"/>
</dbReference>
<dbReference type="NCBIfam" id="TIGR03905">
    <property type="entry name" value="TIGR03905_4_Cys"/>
    <property type="match status" value="1"/>
</dbReference>
<proteinExistence type="inferred from homology"/>
<protein>
    <recommendedName>
        <fullName evidence="2">ribonucleoside-diphosphate reductase</fullName>
        <ecNumber evidence="2">1.17.4.1</ecNumber>
    </recommendedName>
</protein>
<comment type="similarity">
    <text evidence="1">Belongs to the ribonucleoside diphosphate reductase class-2 family.</text>
</comment>
<evidence type="ECO:0000256" key="3">
    <source>
        <dbReference type="ARBA" id="ARBA00022634"/>
    </source>
</evidence>
<evidence type="ECO:0000256" key="5">
    <source>
        <dbReference type="ARBA" id="ARBA00047754"/>
    </source>
</evidence>
<gene>
    <name evidence="7" type="ORF">OCV88_10220</name>
</gene>
<organism evidence="7 8">
    <name type="scientific">Brotonthovivens ammoniilytica</name>
    <dbReference type="NCBI Taxonomy" id="2981725"/>
    <lineage>
        <taxon>Bacteria</taxon>
        <taxon>Bacillati</taxon>
        <taxon>Bacillota</taxon>
        <taxon>Clostridia</taxon>
        <taxon>Lachnospirales</taxon>
        <taxon>Lachnospiraceae</taxon>
        <taxon>Brotonthovivens</taxon>
    </lineage>
</organism>
<keyword evidence="4" id="KW-0547">Nucleotide-binding</keyword>